<evidence type="ECO:0000313" key="2">
    <source>
        <dbReference type="EMBL" id="RPA78890.1"/>
    </source>
</evidence>
<feature type="compositionally biased region" description="Polar residues" evidence="1">
    <location>
        <begin position="228"/>
        <end position="257"/>
    </location>
</feature>
<dbReference type="SUPFAM" id="SSF57850">
    <property type="entry name" value="RING/U-box"/>
    <property type="match status" value="1"/>
</dbReference>
<evidence type="ECO:0000313" key="3">
    <source>
        <dbReference type="Proteomes" id="UP000275078"/>
    </source>
</evidence>
<feature type="compositionally biased region" description="Polar residues" evidence="1">
    <location>
        <begin position="206"/>
        <end position="215"/>
    </location>
</feature>
<proteinExistence type="predicted"/>
<accession>A0A3N4I477</accession>
<gene>
    <name evidence="2" type="ORF">BJ508DRAFT_308798</name>
</gene>
<dbReference type="AlphaFoldDB" id="A0A3N4I477"/>
<feature type="region of interest" description="Disordered" evidence="1">
    <location>
        <begin position="199"/>
        <end position="277"/>
    </location>
</feature>
<reference evidence="2 3" key="1">
    <citation type="journal article" date="2018" name="Nat. Ecol. Evol.">
        <title>Pezizomycetes genomes reveal the molecular basis of ectomycorrhizal truffle lifestyle.</title>
        <authorList>
            <person name="Murat C."/>
            <person name="Payen T."/>
            <person name="Noel B."/>
            <person name="Kuo A."/>
            <person name="Morin E."/>
            <person name="Chen J."/>
            <person name="Kohler A."/>
            <person name="Krizsan K."/>
            <person name="Balestrini R."/>
            <person name="Da Silva C."/>
            <person name="Montanini B."/>
            <person name="Hainaut M."/>
            <person name="Levati E."/>
            <person name="Barry K.W."/>
            <person name="Belfiori B."/>
            <person name="Cichocki N."/>
            <person name="Clum A."/>
            <person name="Dockter R.B."/>
            <person name="Fauchery L."/>
            <person name="Guy J."/>
            <person name="Iotti M."/>
            <person name="Le Tacon F."/>
            <person name="Lindquist E.A."/>
            <person name="Lipzen A."/>
            <person name="Malagnac F."/>
            <person name="Mello A."/>
            <person name="Molinier V."/>
            <person name="Miyauchi S."/>
            <person name="Poulain J."/>
            <person name="Riccioni C."/>
            <person name="Rubini A."/>
            <person name="Sitrit Y."/>
            <person name="Splivallo R."/>
            <person name="Traeger S."/>
            <person name="Wang M."/>
            <person name="Zifcakova L."/>
            <person name="Wipf D."/>
            <person name="Zambonelli A."/>
            <person name="Paolocci F."/>
            <person name="Nowrousian M."/>
            <person name="Ottonello S."/>
            <person name="Baldrian P."/>
            <person name="Spatafora J.W."/>
            <person name="Henrissat B."/>
            <person name="Nagy L.G."/>
            <person name="Aury J.M."/>
            <person name="Wincker P."/>
            <person name="Grigoriev I.V."/>
            <person name="Bonfante P."/>
            <person name="Martin F.M."/>
        </authorList>
    </citation>
    <scope>NUCLEOTIDE SEQUENCE [LARGE SCALE GENOMIC DNA]</scope>
    <source>
        <strain evidence="2 3">RN42</strain>
    </source>
</reference>
<evidence type="ECO:0000256" key="1">
    <source>
        <dbReference type="SAM" id="MobiDB-lite"/>
    </source>
</evidence>
<sequence length="355" mass="40246">MQNQNRPQTYVWIPANRNSVSSSGNPNVTGHYEPVNVNPTVPVTLGVYQPHGVDLGDLPAGHVHNASVQQVVEMVPNLNPQFQLRLCGDRSLVSRNIRSHGRRQCSLCRHPARGQYYLLCRSCGFAMCLRCYEEEDLGRNTREWEDERALRIVAEPEAVTVLTTSFITYCHEQGSTGEDYKSPHSYLQITTQIFTSEIESTKHQAPASSTPEQDQSSPSSNSSKEIRASSNPNRTYIYSFTMSPHTTSTSRQDSITKSRSRNRTRDTIGSPAFRSTPTRLARDTLRILRLVKMLRWEQKNRPALPVTTSAPSRSKSELAPSTIDIRVLEQERRTLNRLAHDQRQFTGDSVDRYRL</sequence>
<protein>
    <submittedName>
        <fullName evidence="2">Uncharacterized protein</fullName>
    </submittedName>
</protein>
<dbReference type="EMBL" id="ML119705">
    <property type="protein sequence ID" value="RPA78890.1"/>
    <property type="molecule type" value="Genomic_DNA"/>
</dbReference>
<dbReference type="Proteomes" id="UP000275078">
    <property type="component" value="Unassembled WGS sequence"/>
</dbReference>
<name>A0A3N4I477_ASCIM</name>
<organism evidence="2 3">
    <name type="scientific">Ascobolus immersus RN42</name>
    <dbReference type="NCBI Taxonomy" id="1160509"/>
    <lineage>
        <taxon>Eukaryota</taxon>
        <taxon>Fungi</taxon>
        <taxon>Dikarya</taxon>
        <taxon>Ascomycota</taxon>
        <taxon>Pezizomycotina</taxon>
        <taxon>Pezizomycetes</taxon>
        <taxon>Pezizales</taxon>
        <taxon>Ascobolaceae</taxon>
        <taxon>Ascobolus</taxon>
    </lineage>
</organism>
<keyword evidence="3" id="KW-1185">Reference proteome</keyword>